<reference evidence="2 3" key="1">
    <citation type="submission" date="2016-10" db="EMBL/GenBank/DDBJ databases">
        <authorList>
            <person name="de Groot N.N."/>
        </authorList>
    </citation>
    <scope>NUCLEOTIDE SEQUENCE [LARGE SCALE GENOMIC DNA]</scope>
    <source>
        <strain evidence="2 3">MT12</strain>
    </source>
</reference>
<dbReference type="SUPFAM" id="SSF46785">
    <property type="entry name" value="Winged helix' DNA-binding domain"/>
    <property type="match status" value="1"/>
</dbReference>
<dbReference type="RefSeq" id="WP_092124052.1">
    <property type="nucleotide sequence ID" value="NZ_FNTH01000001.1"/>
</dbReference>
<protein>
    <submittedName>
        <fullName evidence="2">Transcriptional regulator, MarR family</fullName>
    </submittedName>
</protein>
<dbReference type="GO" id="GO:0003700">
    <property type="term" value="F:DNA-binding transcription factor activity"/>
    <property type="evidence" value="ECO:0007669"/>
    <property type="project" value="InterPro"/>
</dbReference>
<dbReference type="OrthoDB" id="5511415at2"/>
<dbReference type="InterPro" id="IPR036390">
    <property type="entry name" value="WH_DNA-bd_sf"/>
</dbReference>
<sequence length="158" mass="17507">MPQIKRTPAGEALSNLILDLFRLNSLLFTAGDRMVAGLGLTSARWQILGAIVTAERPQPVAWLARDLGAARQNVQRIVNDLQRDGLVTFETNPHHRRAQLVVLTEKGRQSFDAAMRLQLPWVNGLSDGLSMKDIETVSRVVSTLRGRLESGQEPDDRA</sequence>
<evidence type="ECO:0000313" key="3">
    <source>
        <dbReference type="Proteomes" id="UP000198992"/>
    </source>
</evidence>
<accession>A0A1H5FKA8</accession>
<dbReference type="SMART" id="SM00347">
    <property type="entry name" value="HTH_MARR"/>
    <property type="match status" value="1"/>
</dbReference>
<proteinExistence type="predicted"/>
<feature type="domain" description="HTH marR-type" evidence="1">
    <location>
        <begin position="13"/>
        <end position="146"/>
    </location>
</feature>
<evidence type="ECO:0000313" key="2">
    <source>
        <dbReference type="EMBL" id="SEE03890.1"/>
    </source>
</evidence>
<dbReference type="InterPro" id="IPR000835">
    <property type="entry name" value="HTH_MarR-typ"/>
</dbReference>
<name>A0A1H5FKA8_9BRAD</name>
<dbReference type="Proteomes" id="UP000198992">
    <property type="component" value="Unassembled WGS sequence"/>
</dbReference>
<dbReference type="EMBL" id="FNTH01000001">
    <property type="protein sequence ID" value="SEE03890.1"/>
    <property type="molecule type" value="Genomic_DNA"/>
</dbReference>
<dbReference type="PANTHER" id="PTHR33164:SF99">
    <property type="entry name" value="MARR FAMILY REGULATORY PROTEIN"/>
    <property type="match status" value="1"/>
</dbReference>
<organism evidence="2 3">
    <name type="scientific">Bradyrhizobium erythrophlei</name>
    <dbReference type="NCBI Taxonomy" id="1437360"/>
    <lineage>
        <taxon>Bacteria</taxon>
        <taxon>Pseudomonadati</taxon>
        <taxon>Pseudomonadota</taxon>
        <taxon>Alphaproteobacteria</taxon>
        <taxon>Hyphomicrobiales</taxon>
        <taxon>Nitrobacteraceae</taxon>
        <taxon>Bradyrhizobium</taxon>
    </lineage>
</organism>
<gene>
    <name evidence="2" type="ORF">SAMN05444164_6693</name>
</gene>
<dbReference type="AlphaFoldDB" id="A0A1H5FKA8"/>
<evidence type="ECO:0000259" key="1">
    <source>
        <dbReference type="PROSITE" id="PS50995"/>
    </source>
</evidence>
<dbReference type="Pfam" id="PF12802">
    <property type="entry name" value="MarR_2"/>
    <property type="match status" value="1"/>
</dbReference>
<dbReference type="PANTHER" id="PTHR33164">
    <property type="entry name" value="TRANSCRIPTIONAL REGULATOR, MARR FAMILY"/>
    <property type="match status" value="1"/>
</dbReference>
<dbReference type="GO" id="GO:0006950">
    <property type="term" value="P:response to stress"/>
    <property type="evidence" value="ECO:0007669"/>
    <property type="project" value="TreeGrafter"/>
</dbReference>
<dbReference type="PROSITE" id="PS50995">
    <property type="entry name" value="HTH_MARR_2"/>
    <property type="match status" value="1"/>
</dbReference>
<dbReference type="InterPro" id="IPR039422">
    <property type="entry name" value="MarR/SlyA-like"/>
</dbReference>
<dbReference type="Gene3D" id="1.10.10.10">
    <property type="entry name" value="Winged helix-like DNA-binding domain superfamily/Winged helix DNA-binding domain"/>
    <property type="match status" value="1"/>
</dbReference>
<dbReference type="InterPro" id="IPR036388">
    <property type="entry name" value="WH-like_DNA-bd_sf"/>
</dbReference>